<evidence type="ECO:0000313" key="2">
    <source>
        <dbReference type="Proteomes" id="UP000069205"/>
    </source>
</evidence>
<protein>
    <recommendedName>
        <fullName evidence="3">Metallo-beta-lactamase domain-containing protein</fullName>
    </recommendedName>
</protein>
<dbReference type="Proteomes" id="UP000069205">
    <property type="component" value="Chromosome"/>
</dbReference>
<accession>A0A0K2GBR1</accession>
<organism evidence="1 2">
    <name type="scientific">Nitrospira moscoviensis</name>
    <dbReference type="NCBI Taxonomy" id="42253"/>
    <lineage>
        <taxon>Bacteria</taxon>
        <taxon>Pseudomonadati</taxon>
        <taxon>Nitrospirota</taxon>
        <taxon>Nitrospiria</taxon>
        <taxon>Nitrospirales</taxon>
        <taxon>Nitrospiraceae</taxon>
        <taxon>Nitrospira</taxon>
    </lineage>
</organism>
<dbReference type="PATRIC" id="fig|42253.5.peg.1941"/>
<sequence>MADGEVLSTGKYRFRFLATPHVPHCWEAGLMFEETQRTLFCSDLFHQAGDVEPTTESDVIGRCRSVLIEYQQGPFANYMPYGTLTDATLRRLAELRPKTLATMHGSVYAGDGGQALRDLNQVFWEVFQP</sequence>
<evidence type="ECO:0000313" key="1">
    <source>
        <dbReference type="EMBL" id="ALA58388.1"/>
    </source>
</evidence>
<dbReference type="KEGG" id="nmv:NITMOv2_1971"/>
<dbReference type="InterPro" id="IPR036866">
    <property type="entry name" value="RibonucZ/Hydroxyglut_hydro"/>
</dbReference>
<name>A0A0K2GBR1_NITMO</name>
<proteinExistence type="predicted"/>
<keyword evidence="2" id="KW-1185">Reference proteome</keyword>
<evidence type="ECO:0008006" key="3">
    <source>
        <dbReference type="Google" id="ProtNLM"/>
    </source>
</evidence>
<dbReference type="STRING" id="42253.NITMOv2_1971"/>
<dbReference type="RefSeq" id="WP_187299415.1">
    <property type="nucleotide sequence ID" value="NZ_CP011801.1"/>
</dbReference>
<reference evidence="1 2" key="1">
    <citation type="journal article" date="2015" name="Proc. Natl. Acad. Sci. U.S.A.">
        <title>Expanded metabolic versatility of ubiquitous nitrite-oxidizing bacteria from the genus Nitrospira.</title>
        <authorList>
            <person name="Koch H."/>
            <person name="Lucker S."/>
            <person name="Albertsen M."/>
            <person name="Kitzinger K."/>
            <person name="Herbold C."/>
            <person name="Spieck E."/>
            <person name="Nielsen P.H."/>
            <person name="Wagner M."/>
            <person name="Daims H."/>
        </authorList>
    </citation>
    <scope>NUCLEOTIDE SEQUENCE [LARGE SCALE GENOMIC DNA]</scope>
    <source>
        <strain evidence="1 2">NSP M-1</strain>
    </source>
</reference>
<dbReference type="SUPFAM" id="SSF56281">
    <property type="entry name" value="Metallo-hydrolase/oxidoreductase"/>
    <property type="match status" value="1"/>
</dbReference>
<dbReference type="EMBL" id="CP011801">
    <property type="protein sequence ID" value="ALA58388.1"/>
    <property type="molecule type" value="Genomic_DNA"/>
</dbReference>
<dbReference type="AlphaFoldDB" id="A0A0K2GBR1"/>
<gene>
    <name evidence="1" type="ORF">NITMOv2_1971</name>
</gene>
<dbReference type="Gene3D" id="3.60.15.10">
    <property type="entry name" value="Ribonuclease Z/Hydroxyacylglutathione hydrolase-like"/>
    <property type="match status" value="1"/>
</dbReference>